<feature type="compositionally biased region" description="Polar residues" evidence="1">
    <location>
        <begin position="721"/>
        <end position="743"/>
    </location>
</feature>
<proteinExistence type="predicted"/>
<feature type="region of interest" description="Disordered" evidence="1">
    <location>
        <begin position="420"/>
        <end position="455"/>
    </location>
</feature>
<protein>
    <submittedName>
        <fullName evidence="2">Uncharacterized protein</fullName>
    </submittedName>
</protein>
<sequence>MDHSKDDSKVGWGRRVDARFATPASRNILGLSTTPLSLDKTFIGRALERSGCLESRHGSSRDHSLGSEQAVLLEALAPSMSAGDQVLEDKAVTQFVEETEDDSALFPLGLTLKTDKPSRHSEDEATQLCHSCGEALPDEQHCGVCGHDFCYKCASERLKGNSDIWTDNSRKVSATEALVEGPDANLRKTSLLPTTTARAMPKTPSRGPVTGNPFFLADRYPQGTFSAPQKATSHGFASRPRRLSDCVPRQFLDETTKIAPSHEVKYHQHLEQKQDYPLQNIERHSLCCSAQVRERDMDRNPNFAALKHDSIRSKIGELCRHAEEFHKSHNTLDQDDTEYRPRSRESMAHTLVTTVAEETPTRLPRRSQPSSLEVDGDDDDDGSSVTERGRNVQNNAPDEEGKRVEFIYPRPLASHNYRKLRPVSATPGPNSIKEIKGPADAGAHGNQESVLRPQPLTLRLKNLDSADSTGRKSFQGTSVLGIDPEFDVDHHEVVPERSVNVLLPAATSAGSNLPSLTGYKRHRQDTYLCAKPQTPNAEPEPWPRLKKVEAEAPRTDEQPSAPWSRQTPDRAPSSLKCLHPAEEVDDSPISPRNMGRGHLKREGMGQSSQHKMIQATTPVSDWRCKLVKPERSALNPAQVNIVCESCDLTESQICVSHAEPSENCSHRSDSLVRSVKDNHSSLEDPFTEPRLSIRAIENSLAWKKVQDDFEKDSTSDEAKQVSGSPKRSLTISSNESASERTTTGCPRTCSWRSRYLRLRDEILSSGDVLALCEGESQWKGNEVLSRYEGSIADELGIEALTVVVHSRHRENLVINTDLRGRDNK</sequence>
<feature type="region of interest" description="Disordered" evidence="1">
    <location>
        <begin position="711"/>
        <end position="743"/>
    </location>
</feature>
<dbReference type="OrthoDB" id="4936413at2759"/>
<accession>A0A9P7SKN2</accession>
<organism evidence="2 3">
    <name type="scientific">Claviceps pazoutovae</name>
    <dbReference type="NCBI Taxonomy" id="1649127"/>
    <lineage>
        <taxon>Eukaryota</taxon>
        <taxon>Fungi</taxon>
        <taxon>Dikarya</taxon>
        <taxon>Ascomycota</taxon>
        <taxon>Pezizomycotina</taxon>
        <taxon>Sordariomycetes</taxon>
        <taxon>Hypocreomycetidae</taxon>
        <taxon>Hypocreales</taxon>
        <taxon>Clavicipitaceae</taxon>
        <taxon>Claviceps</taxon>
    </lineage>
</organism>
<gene>
    <name evidence="2" type="ORF">E4U60_000049</name>
</gene>
<dbReference type="EMBL" id="SRPO01000001">
    <property type="protein sequence ID" value="KAG5949763.1"/>
    <property type="molecule type" value="Genomic_DNA"/>
</dbReference>
<reference evidence="2 3" key="1">
    <citation type="journal article" date="2020" name="bioRxiv">
        <title>Whole genome comparisons of ergot fungi reveals the divergence and evolution of species within the genus Claviceps are the result of varying mechanisms driving genome evolution and host range expansion.</title>
        <authorList>
            <person name="Wyka S.A."/>
            <person name="Mondo S.J."/>
            <person name="Liu M."/>
            <person name="Dettman J."/>
            <person name="Nalam V."/>
            <person name="Broders K.D."/>
        </authorList>
    </citation>
    <scope>NUCLEOTIDE SEQUENCE [LARGE SCALE GENOMIC DNA]</scope>
    <source>
        <strain evidence="2 3">CCC 1485</strain>
    </source>
</reference>
<comment type="caution">
    <text evidence="2">The sequence shown here is derived from an EMBL/GenBank/DDBJ whole genome shotgun (WGS) entry which is preliminary data.</text>
</comment>
<feature type="region of interest" description="Disordered" evidence="1">
    <location>
        <begin position="550"/>
        <end position="611"/>
    </location>
</feature>
<dbReference type="InterPro" id="IPR011011">
    <property type="entry name" value="Znf_FYVE_PHD"/>
</dbReference>
<dbReference type="SUPFAM" id="SSF57903">
    <property type="entry name" value="FYVE/PHD zinc finger"/>
    <property type="match status" value="1"/>
</dbReference>
<evidence type="ECO:0000256" key="1">
    <source>
        <dbReference type="SAM" id="MobiDB-lite"/>
    </source>
</evidence>
<keyword evidence="3" id="KW-1185">Reference proteome</keyword>
<name>A0A9P7SKN2_9HYPO</name>
<evidence type="ECO:0000313" key="3">
    <source>
        <dbReference type="Proteomes" id="UP000706124"/>
    </source>
</evidence>
<feature type="compositionally biased region" description="Basic and acidic residues" evidence="1">
    <location>
        <begin position="329"/>
        <end position="347"/>
    </location>
</feature>
<dbReference type="AlphaFoldDB" id="A0A9P7SKN2"/>
<evidence type="ECO:0000313" key="2">
    <source>
        <dbReference type="EMBL" id="KAG5949763.1"/>
    </source>
</evidence>
<dbReference type="Proteomes" id="UP000706124">
    <property type="component" value="Unassembled WGS sequence"/>
</dbReference>
<feature type="region of interest" description="Disordered" evidence="1">
    <location>
        <begin position="329"/>
        <end position="404"/>
    </location>
</feature>